<proteinExistence type="inferred from homology"/>
<reference evidence="7" key="1">
    <citation type="submission" date="2020-11" db="EMBL/GenBank/DDBJ databases">
        <title>Whole-genome analyses of Nonomuraea sp. K274.</title>
        <authorList>
            <person name="Veyisoglu A."/>
        </authorList>
    </citation>
    <scope>NUCLEOTIDE SEQUENCE</scope>
    <source>
        <strain evidence="7">K274</strain>
    </source>
</reference>
<dbReference type="AlphaFoldDB" id="A0A931A220"/>
<dbReference type="InterPro" id="IPR006140">
    <property type="entry name" value="D-isomer_DH_NAD-bd"/>
</dbReference>
<dbReference type="PANTHER" id="PTHR43333:SF1">
    <property type="entry name" value="D-ISOMER SPECIFIC 2-HYDROXYACID DEHYDROGENASE NAD-BINDING DOMAIN-CONTAINING PROTEIN"/>
    <property type="match status" value="1"/>
</dbReference>
<dbReference type="GO" id="GO:0016616">
    <property type="term" value="F:oxidoreductase activity, acting on the CH-OH group of donors, NAD or NADP as acceptor"/>
    <property type="evidence" value="ECO:0007669"/>
    <property type="project" value="InterPro"/>
</dbReference>
<evidence type="ECO:0000256" key="1">
    <source>
        <dbReference type="ARBA" id="ARBA00005854"/>
    </source>
</evidence>
<organism evidence="7 8">
    <name type="scientific">Nonomuraea cypriaca</name>
    <dbReference type="NCBI Taxonomy" id="1187855"/>
    <lineage>
        <taxon>Bacteria</taxon>
        <taxon>Bacillati</taxon>
        <taxon>Actinomycetota</taxon>
        <taxon>Actinomycetes</taxon>
        <taxon>Streptosporangiales</taxon>
        <taxon>Streptosporangiaceae</taxon>
        <taxon>Nonomuraea</taxon>
    </lineage>
</organism>
<dbReference type="CDD" id="cd05300">
    <property type="entry name" value="2-Hacid_dh_1"/>
    <property type="match status" value="1"/>
</dbReference>
<evidence type="ECO:0000313" key="8">
    <source>
        <dbReference type="Proteomes" id="UP000605361"/>
    </source>
</evidence>
<evidence type="ECO:0000259" key="6">
    <source>
        <dbReference type="Pfam" id="PF02826"/>
    </source>
</evidence>
<evidence type="ECO:0000256" key="3">
    <source>
        <dbReference type="ARBA" id="ARBA00023027"/>
    </source>
</evidence>
<dbReference type="EMBL" id="JADOGI010000005">
    <property type="protein sequence ID" value="MBF8184766.1"/>
    <property type="molecule type" value="Genomic_DNA"/>
</dbReference>
<comment type="similarity">
    <text evidence="1 4">Belongs to the D-isomer specific 2-hydroxyacid dehydrogenase family.</text>
</comment>
<feature type="domain" description="D-isomer specific 2-hydroxyacid dehydrogenase NAD-binding" evidence="6">
    <location>
        <begin position="113"/>
        <end position="286"/>
    </location>
</feature>
<accession>A0A931A220</accession>
<dbReference type="Pfam" id="PF00389">
    <property type="entry name" value="2-Hacid_dh"/>
    <property type="match status" value="1"/>
</dbReference>
<comment type="caution">
    <text evidence="7">The sequence shown here is derived from an EMBL/GenBank/DDBJ whole genome shotgun (WGS) entry which is preliminary data.</text>
</comment>
<dbReference type="RefSeq" id="WP_195893750.1">
    <property type="nucleotide sequence ID" value="NZ_JADOGI010000005.1"/>
</dbReference>
<feature type="domain" description="D-isomer specific 2-hydroxyacid dehydrogenase catalytic" evidence="5">
    <location>
        <begin position="21"/>
        <end position="317"/>
    </location>
</feature>
<keyword evidence="3" id="KW-0520">NAD</keyword>
<name>A0A931A220_9ACTN</name>
<evidence type="ECO:0000313" key="7">
    <source>
        <dbReference type="EMBL" id="MBF8184766.1"/>
    </source>
</evidence>
<dbReference type="SUPFAM" id="SSF51735">
    <property type="entry name" value="NAD(P)-binding Rossmann-fold domains"/>
    <property type="match status" value="1"/>
</dbReference>
<sequence length="338" mass="36133">MAGSEDRPVITVLCADMNRRPPHMQAVEERATVRYCDTGGLAAAVTDAHALFLWDYFSSAVRQVWDRAGALRWIHVAAAGVDKLLFDELIDSDVIVTNARGVFDRPIAEFVLGSVLAFAKDVHRSHDLQLARTWKHRETRSVAGGTALVVGTGAIGREIARLLRAVGMEVRGAGRTARAADPDFDTVVASDELALHVGWADHVVMAAPLTPATRGLIDAPVLAAMKPTAHLVNIGRGPCVVEDHLIAALAGGQIAGASLDVFETEPLPVDHPLWDTPGVVVSAHMSGDAVGWLDTLARQFTDNALRWLDGEDLVNVVDKRLGFVPPGPRPSAARTAAE</sequence>
<protein>
    <submittedName>
        <fullName evidence="7">D-2-hydroxyacid dehydrogenase</fullName>
    </submittedName>
</protein>
<dbReference type="GO" id="GO:0051287">
    <property type="term" value="F:NAD binding"/>
    <property type="evidence" value="ECO:0007669"/>
    <property type="project" value="InterPro"/>
</dbReference>
<gene>
    <name evidence="7" type="ORF">ITP53_03210</name>
</gene>
<evidence type="ECO:0000259" key="5">
    <source>
        <dbReference type="Pfam" id="PF00389"/>
    </source>
</evidence>
<dbReference type="InterPro" id="IPR036291">
    <property type="entry name" value="NAD(P)-bd_dom_sf"/>
</dbReference>
<dbReference type="Gene3D" id="3.40.50.720">
    <property type="entry name" value="NAD(P)-binding Rossmann-like Domain"/>
    <property type="match status" value="2"/>
</dbReference>
<keyword evidence="8" id="KW-1185">Reference proteome</keyword>
<evidence type="ECO:0000256" key="2">
    <source>
        <dbReference type="ARBA" id="ARBA00023002"/>
    </source>
</evidence>
<dbReference type="Pfam" id="PF02826">
    <property type="entry name" value="2-Hacid_dh_C"/>
    <property type="match status" value="1"/>
</dbReference>
<dbReference type="InterPro" id="IPR006139">
    <property type="entry name" value="D-isomer_2_OHA_DH_cat_dom"/>
</dbReference>
<dbReference type="Proteomes" id="UP000605361">
    <property type="component" value="Unassembled WGS sequence"/>
</dbReference>
<evidence type="ECO:0000256" key="4">
    <source>
        <dbReference type="RuleBase" id="RU003719"/>
    </source>
</evidence>
<dbReference type="SUPFAM" id="SSF52283">
    <property type="entry name" value="Formate/glycerate dehydrogenase catalytic domain-like"/>
    <property type="match status" value="1"/>
</dbReference>
<dbReference type="PANTHER" id="PTHR43333">
    <property type="entry name" value="2-HACID_DH_C DOMAIN-CONTAINING PROTEIN"/>
    <property type="match status" value="1"/>
</dbReference>
<keyword evidence="2 4" id="KW-0560">Oxidoreductase</keyword>